<dbReference type="GO" id="GO:0015562">
    <property type="term" value="F:efflux transmembrane transporter activity"/>
    <property type="evidence" value="ECO:0007669"/>
    <property type="project" value="InterPro"/>
</dbReference>
<dbReference type="AlphaFoldDB" id="A0A015ZFL7"/>
<comment type="subcellular location">
    <subcellularLocation>
        <location evidence="2">Cell membrane</location>
        <topology evidence="2">Lipid-anchor</topology>
    </subcellularLocation>
</comment>
<name>A0A015ZFL7_BACFG</name>
<dbReference type="Proteomes" id="UP000022272">
    <property type="component" value="Unassembled WGS sequence"/>
</dbReference>
<dbReference type="InterPro" id="IPR010131">
    <property type="entry name" value="MdtP/NodT-like"/>
</dbReference>
<protein>
    <submittedName>
        <fullName evidence="3">Efflux transporter, outer membrane factor (OMF) lipo, NodT family protein</fullName>
    </submittedName>
</protein>
<evidence type="ECO:0000256" key="2">
    <source>
        <dbReference type="RuleBase" id="RU362097"/>
    </source>
</evidence>
<evidence type="ECO:0000256" key="1">
    <source>
        <dbReference type="ARBA" id="ARBA00007613"/>
    </source>
</evidence>
<keyword evidence="2" id="KW-0812">Transmembrane</keyword>
<evidence type="ECO:0000313" key="3">
    <source>
        <dbReference type="EMBL" id="EXZ43127.1"/>
    </source>
</evidence>
<dbReference type="Pfam" id="PF02321">
    <property type="entry name" value="OEP"/>
    <property type="match status" value="2"/>
</dbReference>
<dbReference type="PATRIC" id="fig|1339280.3.peg.3648"/>
<dbReference type="PANTHER" id="PTHR30203:SF33">
    <property type="entry name" value="BLR4455 PROTEIN"/>
    <property type="match status" value="1"/>
</dbReference>
<organism evidence="3 4">
    <name type="scientific">Bacteroides fragilis str. 2-F-2 #4</name>
    <dbReference type="NCBI Taxonomy" id="1339280"/>
    <lineage>
        <taxon>Bacteria</taxon>
        <taxon>Pseudomonadati</taxon>
        <taxon>Bacteroidota</taxon>
        <taxon>Bacteroidia</taxon>
        <taxon>Bacteroidales</taxon>
        <taxon>Bacteroidaceae</taxon>
        <taxon>Bacteroides</taxon>
    </lineage>
</organism>
<proteinExistence type="inferred from homology"/>
<dbReference type="InterPro" id="IPR003423">
    <property type="entry name" value="OMP_efflux"/>
</dbReference>
<keyword evidence="2" id="KW-1134">Transmembrane beta strand</keyword>
<accession>A0A015ZFL7</accession>
<dbReference type="NCBIfam" id="TIGR01845">
    <property type="entry name" value="outer_NodT"/>
    <property type="match status" value="1"/>
</dbReference>
<comment type="similarity">
    <text evidence="1 2">Belongs to the outer membrane factor (OMF) (TC 1.B.17) family.</text>
</comment>
<dbReference type="Gene3D" id="2.20.200.10">
    <property type="entry name" value="Outer membrane efflux proteins (OEP)"/>
    <property type="match status" value="1"/>
</dbReference>
<sequence length="453" mass="49580">MKKTAIYIILSGWMFAGCGTYSRYHRPDLSTENLYRDVPTDIDTTTIASLSWREMFTDPKLQSLIETGLERNTDLNVARLRVEAAEAALLTAKLSYLPSLGLNAEGNANKHDGATAKTYNVGASASWELDIFGKLTAAKRGAAAALQGSRAYRQAVQTQLVATIADSYYTLAMLDAQMAISNQTLENWRTTVRTLEALKKVGKSNEAGVLQAKANVMQLEASLLSIRKSISETENALSAILAMPSHTIERSNLAEAAFPDTVSIGLPLQLLSNRPDVRQAEVELAQAFYTTNMARAAFYPNITLSGTLGWTNNGGGVIVNPGQWLLNAIGSLTQPLFNRGANIANLKIAKTRQEEAKLLFQRSLLNAGKEVNDALAAWQTAKSQIEINARQVETLCDAVRKTESLMRHSNTTYLEVLTAQQSLLEAEVQQLQTRFERIQSVIKLYHALGGGRI</sequence>
<keyword evidence="2" id="KW-0564">Palmitate</keyword>
<reference evidence="3 4" key="1">
    <citation type="submission" date="2014-02" db="EMBL/GenBank/DDBJ databases">
        <authorList>
            <person name="Sears C."/>
            <person name="Carroll K."/>
            <person name="Sack B.R."/>
            <person name="Qadri F."/>
            <person name="Myers L.L."/>
            <person name="Chung G.-T."/>
            <person name="Escheverria P."/>
            <person name="Fraser C.M."/>
            <person name="Sadzewicz L."/>
            <person name="Shefchek K.A."/>
            <person name="Tallon L."/>
            <person name="Das S.P."/>
            <person name="Daugherty S."/>
            <person name="Mongodin E.F."/>
        </authorList>
    </citation>
    <scope>NUCLEOTIDE SEQUENCE [LARGE SCALE GENOMIC DNA]</scope>
    <source>
        <strain evidence="3 4">2-F-2 #4</strain>
    </source>
</reference>
<dbReference type="Gene3D" id="1.20.1600.10">
    <property type="entry name" value="Outer membrane efflux proteins (OEP)"/>
    <property type="match status" value="1"/>
</dbReference>
<keyword evidence="2" id="KW-0449">Lipoprotein</keyword>
<evidence type="ECO:0000313" key="4">
    <source>
        <dbReference type="Proteomes" id="UP000022272"/>
    </source>
</evidence>
<dbReference type="SUPFAM" id="SSF56954">
    <property type="entry name" value="Outer membrane efflux proteins (OEP)"/>
    <property type="match status" value="1"/>
</dbReference>
<dbReference type="EMBL" id="JGDM01000082">
    <property type="protein sequence ID" value="EXZ43127.1"/>
    <property type="molecule type" value="Genomic_DNA"/>
</dbReference>
<gene>
    <name evidence="3" type="ORF">M076_3808</name>
</gene>
<keyword evidence="2" id="KW-0472">Membrane</keyword>
<dbReference type="PROSITE" id="PS51257">
    <property type="entry name" value="PROKAR_LIPOPROTEIN"/>
    <property type="match status" value="1"/>
</dbReference>
<dbReference type="PANTHER" id="PTHR30203">
    <property type="entry name" value="OUTER MEMBRANE CATION EFFLUX PROTEIN"/>
    <property type="match status" value="1"/>
</dbReference>
<comment type="caution">
    <text evidence="3">The sequence shown here is derived from an EMBL/GenBank/DDBJ whole genome shotgun (WGS) entry which is preliminary data.</text>
</comment>
<dbReference type="RefSeq" id="WP_032571261.1">
    <property type="nucleotide sequence ID" value="NZ_JGDM01000082.1"/>
</dbReference>
<dbReference type="GO" id="GO:0005886">
    <property type="term" value="C:plasma membrane"/>
    <property type="evidence" value="ECO:0007669"/>
    <property type="project" value="UniProtKB-SubCell"/>
</dbReference>